<reference evidence="3" key="1">
    <citation type="submission" date="2016-06" db="EMBL/GenBank/DDBJ databases">
        <authorList>
            <person name="Varghese N."/>
            <person name="Submissions Spin"/>
        </authorList>
    </citation>
    <scope>NUCLEOTIDE SEQUENCE [LARGE SCALE GENOMIC DNA]</scope>
    <source>
        <strain evidence="3">DSM 43168</strain>
    </source>
</reference>
<dbReference type="Proteomes" id="UP000183585">
    <property type="component" value="Unassembled WGS sequence"/>
</dbReference>
<accession>A0A1C5AYB4</accession>
<sequence>MDQTRQELFELTMRRAAELLTQHGVARTATSNPFFDSPQDERRAHALAVLQTCGELTAQLERLSEDAARQAHRAQASYAEIGAARGVSRQAARQAAARQKQRLQTQQAAYRAARRSALDDDQWEDREHQRLAQEERDERWPPRSWRYRAPAGYRTVTLIDGPAKDHTFRVSVGDDAFPFIDRYEVFGRIHDRYARYAAATPGSNQYSFTGEYFIRWS</sequence>
<proteinExistence type="predicted"/>
<name>A0A1C5AYB4_9ACTN</name>
<keyword evidence="3" id="KW-1185">Reference proteome</keyword>
<feature type="region of interest" description="Disordered" evidence="1">
    <location>
        <begin position="114"/>
        <end position="139"/>
    </location>
</feature>
<gene>
    <name evidence="2" type="ORF">GA0070563_12619</name>
</gene>
<dbReference type="EMBL" id="FMCT01000026">
    <property type="protein sequence ID" value="SCF50044.1"/>
    <property type="molecule type" value="Genomic_DNA"/>
</dbReference>
<evidence type="ECO:0000313" key="2">
    <source>
        <dbReference type="EMBL" id="SCF50044.1"/>
    </source>
</evidence>
<evidence type="ECO:0000313" key="3">
    <source>
        <dbReference type="Proteomes" id="UP000183585"/>
    </source>
</evidence>
<dbReference type="AlphaFoldDB" id="A0A1C5AYB4"/>
<evidence type="ECO:0000256" key="1">
    <source>
        <dbReference type="SAM" id="MobiDB-lite"/>
    </source>
</evidence>
<organism evidence="2 3">
    <name type="scientific">Micromonospora carbonacea</name>
    <dbReference type="NCBI Taxonomy" id="47853"/>
    <lineage>
        <taxon>Bacteria</taxon>
        <taxon>Bacillati</taxon>
        <taxon>Actinomycetota</taxon>
        <taxon>Actinomycetes</taxon>
        <taxon>Micromonosporales</taxon>
        <taxon>Micromonosporaceae</taxon>
        <taxon>Micromonospora</taxon>
    </lineage>
</organism>
<dbReference type="RefSeq" id="WP_074479230.1">
    <property type="nucleotide sequence ID" value="NZ_FMCT01000026.1"/>
</dbReference>
<feature type="compositionally biased region" description="Basic and acidic residues" evidence="1">
    <location>
        <begin position="125"/>
        <end position="139"/>
    </location>
</feature>
<protein>
    <submittedName>
        <fullName evidence="2">Uncharacterized protein</fullName>
    </submittedName>
</protein>